<dbReference type="Gene3D" id="3.40.50.10600">
    <property type="entry name" value="SpoIIaa-like domains"/>
    <property type="match status" value="1"/>
</dbReference>
<comment type="caution">
    <text evidence="1">The sequence shown here is derived from an EMBL/GenBank/DDBJ whole genome shotgun (WGS) entry which is preliminary data.</text>
</comment>
<evidence type="ECO:0000313" key="1">
    <source>
        <dbReference type="EMBL" id="MBD1394743.1"/>
    </source>
</evidence>
<dbReference type="InterPro" id="IPR036513">
    <property type="entry name" value="STAS_dom_sf"/>
</dbReference>
<evidence type="ECO:0000313" key="2">
    <source>
        <dbReference type="Proteomes" id="UP000619078"/>
    </source>
</evidence>
<reference evidence="1" key="1">
    <citation type="submission" date="2020-09" db="EMBL/GenBank/DDBJ databases">
        <title>Novel species of Mucilaginibacter isolated from a glacier on the Tibetan Plateau.</title>
        <authorList>
            <person name="Liu Q."/>
            <person name="Xin Y.-H."/>
        </authorList>
    </citation>
    <scope>NUCLEOTIDE SEQUENCE</scope>
    <source>
        <strain evidence="1">ZB1P21</strain>
    </source>
</reference>
<dbReference type="EMBL" id="JACWMX010000007">
    <property type="protein sequence ID" value="MBD1394743.1"/>
    <property type="molecule type" value="Genomic_DNA"/>
</dbReference>
<dbReference type="InterPro" id="IPR021866">
    <property type="entry name" value="SpoIIAA-like"/>
</dbReference>
<organism evidence="1 2">
    <name type="scientific">Mucilaginibacter glaciei</name>
    <dbReference type="NCBI Taxonomy" id="2772109"/>
    <lineage>
        <taxon>Bacteria</taxon>
        <taxon>Pseudomonadati</taxon>
        <taxon>Bacteroidota</taxon>
        <taxon>Sphingobacteriia</taxon>
        <taxon>Sphingobacteriales</taxon>
        <taxon>Sphingobacteriaceae</taxon>
        <taxon>Mucilaginibacter</taxon>
    </lineage>
</organism>
<keyword evidence="2" id="KW-1185">Reference proteome</keyword>
<name>A0A926NSY5_9SPHI</name>
<protein>
    <submittedName>
        <fullName evidence="1">STAS/SEC14 domain-containing protein</fullName>
    </submittedName>
</protein>
<proteinExistence type="predicted"/>
<dbReference type="RefSeq" id="WP_191164639.1">
    <property type="nucleotide sequence ID" value="NZ_JACWMX010000007.1"/>
</dbReference>
<dbReference type="AlphaFoldDB" id="A0A926NSY5"/>
<dbReference type="SUPFAM" id="SSF52091">
    <property type="entry name" value="SpoIIaa-like"/>
    <property type="match status" value="1"/>
</dbReference>
<dbReference type="Proteomes" id="UP000619078">
    <property type="component" value="Unassembled WGS sequence"/>
</dbReference>
<accession>A0A926NSY5</accession>
<dbReference type="Pfam" id="PF11964">
    <property type="entry name" value="SpoIIAA-like"/>
    <property type="match status" value="1"/>
</dbReference>
<sequence>MLQYINDLPKHVIGIHATGEVTKQDIENVLNPRIEELTARQNEINYLLLLETDIQSWTTEAWWEDLKIGLRNFDKWNRIAVVSDQKSVEWFTDAFRFFIPGQTKCFELSELRQAIDWVSKQD</sequence>
<gene>
    <name evidence="1" type="ORF">IDJ76_16670</name>
</gene>
<dbReference type="InterPro" id="IPR038396">
    <property type="entry name" value="SpoIIAA-like_sf"/>
</dbReference>